<keyword evidence="2" id="KW-0732">Signal</keyword>
<dbReference type="PROSITE" id="PS51257">
    <property type="entry name" value="PROKAR_LIPOPROTEIN"/>
    <property type="match status" value="1"/>
</dbReference>
<dbReference type="AlphaFoldDB" id="A0A951PX83"/>
<evidence type="ECO:0000256" key="2">
    <source>
        <dbReference type="SAM" id="SignalP"/>
    </source>
</evidence>
<sequence length="154" mass="16698">MNSLKSRLIIIGSLGLLLLAACSNANQAANTSSNTQPSVSPVTKTEGQHGKSHGGQVVETGAYHLEFVPVKEANATHLDLYLQRGDNHEAIPNAKVTAQIQLPNGTQKTVPFTYNAKDKHYTGLLKENLTGQYQVKVNADVKGKKVDGRFNFNR</sequence>
<feature type="region of interest" description="Disordered" evidence="1">
    <location>
        <begin position="28"/>
        <end position="55"/>
    </location>
</feature>
<evidence type="ECO:0000256" key="1">
    <source>
        <dbReference type="SAM" id="MobiDB-lite"/>
    </source>
</evidence>
<protein>
    <recommendedName>
        <fullName evidence="5">YtkA-like domain-containing protein</fullName>
    </recommendedName>
</protein>
<gene>
    <name evidence="3" type="ORF">KME32_10250</name>
</gene>
<evidence type="ECO:0000313" key="3">
    <source>
        <dbReference type="EMBL" id="MBW4561517.1"/>
    </source>
</evidence>
<evidence type="ECO:0008006" key="5">
    <source>
        <dbReference type="Google" id="ProtNLM"/>
    </source>
</evidence>
<name>A0A951PX83_9NOST</name>
<accession>A0A951PX83</accession>
<reference evidence="3" key="1">
    <citation type="submission" date="2021-05" db="EMBL/GenBank/DDBJ databases">
        <authorList>
            <person name="Pietrasiak N."/>
            <person name="Ward R."/>
            <person name="Stajich J.E."/>
            <person name="Kurbessoian T."/>
        </authorList>
    </citation>
    <scope>NUCLEOTIDE SEQUENCE</scope>
    <source>
        <strain evidence="3">JT2-VF2</strain>
    </source>
</reference>
<feature type="signal peptide" evidence="2">
    <location>
        <begin position="1"/>
        <end position="28"/>
    </location>
</feature>
<evidence type="ECO:0000313" key="4">
    <source>
        <dbReference type="Proteomes" id="UP000715781"/>
    </source>
</evidence>
<dbReference type="EMBL" id="JAHHHN010000005">
    <property type="protein sequence ID" value="MBW4561517.1"/>
    <property type="molecule type" value="Genomic_DNA"/>
</dbReference>
<proteinExistence type="predicted"/>
<organism evidence="3 4">
    <name type="scientific">Mojavia pulchra JT2-VF2</name>
    <dbReference type="NCBI Taxonomy" id="287848"/>
    <lineage>
        <taxon>Bacteria</taxon>
        <taxon>Bacillati</taxon>
        <taxon>Cyanobacteriota</taxon>
        <taxon>Cyanophyceae</taxon>
        <taxon>Nostocales</taxon>
        <taxon>Nostocaceae</taxon>
    </lineage>
</organism>
<reference evidence="3" key="2">
    <citation type="journal article" date="2022" name="Microbiol. Resour. Announc.">
        <title>Metagenome Sequencing to Explore Phylogenomics of Terrestrial Cyanobacteria.</title>
        <authorList>
            <person name="Ward R.D."/>
            <person name="Stajich J.E."/>
            <person name="Johansen J.R."/>
            <person name="Huntemann M."/>
            <person name="Clum A."/>
            <person name="Foster B."/>
            <person name="Foster B."/>
            <person name="Roux S."/>
            <person name="Palaniappan K."/>
            <person name="Varghese N."/>
            <person name="Mukherjee S."/>
            <person name="Reddy T.B.K."/>
            <person name="Daum C."/>
            <person name="Copeland A."/>
            <person name="Chen I.A."/>
            <person name="Ivanova N.N."/>
            <person name="Kyrpides N.C."/>
            <person name="Shapiro N."/>
            <person name="Eloe-Fadrosh E.A."/>
            <person name="Pietrasiak N."/>
        </authorList>
    </citation>
    <scope>NUCLEOTIDE SEQUENCE</scope>
    <source>
        <strain evidence="3">JT2-VF2</strain>
    </source>
</reference>
<feature type="chain" id="PRO_5037651422" description="YtkA-like domain-containing protein" evidence="2">
    <location>
        <begin position="29"/>
        <end position="154"/>
    </location>
</feature>
<dbReference type="Proteomes" id="UP000715781">
    <property type="component" value="Unassembled WGS sequence"/>
</dbReference>
<comment type="caution">
    <text evidence="3">The sequence shown here is derived from an EMBL/GenBank/DDBJ whole genome shotgun (WGS) entry which is preliminary data.</text>
</comment>